<comment type="caution">
    <text evidence="6">The sequence shown here is derived from an EMBL/GenBank/DDBJ whole genome shotgun (WGS) entry which is preliminary data.</text>
</comment>
<protein>
    <submittedName>
        <fullName evidence="6">Uncharacterized protein</fullName>
    </submittedName>
</protein>
<evidence type="ECO:0000313" key="7">
    <source>
        <dbReference type="Proteomes" id="UP001195483"/>
    </source>
</evidence>
<dbReference type="PANTHER" id="PTHR12062">
    <property type="entry name" value="N-ACETYLGLUCOSAMINYLTRANSFERASE VI"/>
    <property type="match status" value="1"/>
</dbReference>
<evidence type="ECO:0000313" key="6">
    <source>
        <dbReference type="EMBL" id="KAK3601013.1"/>
    </source>
</evidence>
<organism evidence="6 7">
    <name type="scientific">Potamilus streckersoni</name>
    <dbReference type="NCBI Taxonomy" id="2493646"/>
    <lineage>
        <taxon>Eukaryota</taxon>
        <taxon>Metazoa</taxon>
        <taxon>Spiralia</taxon>
        <taxon>Lophotrochozoa</taxon>
        <taxon>Mollusca</taxon>
        <taxon>Bivalvia</taxon>
        <taxon>Autobranchia</taxon>
        <taxon>Heteroconchia</taxon>
        <taxon>Palaeoheterodonta</taxon>
        <taxon>Unionida</taxon>
        <taxon>Unionoidea</taxon>
        <taxon>Unionidae</taxon>
        <taxon>Ambleminae</taxon>
        <taxon>Lampsilini</taxon>
        <taxon>Potamilus</taxon>
    </lineage>
</organism>
<reference evidence="6" key="3">
    <citation type="submission" date="2023-05" db="EMBL/GenBank/DDBJ databases">
        <authorList>
            <person name="Smith C.H."/>
        </authorList>
    </citation>
    <scope>NUCLEOTIDE SEQUENCE</scope>
    <source>
        <strain evidence="6">CHS0354</strain>
        <tissue evidence="6">Mantle</tissue>
    </source>
</reference>
<gene>
    <name evidence="6" type="ORF">CHS0354_008123</name>
</gene>
<accession>A0AAE0T0J8</accession>
<evidence type="ECO:0000256" key="2">
    <source>
        <dbReference type="ARBA" id="ARBA00022676"/>
    </source>
</evidence>
<dbReference type="PANTHER" id="PTHR12062:SF33">
    <property type="entry name" value="ALPHA-1,6-MANNOSYL-GLYCOPROTEIN 4-BETA-N-ACETYLGLUCOSAMINYLTRANSFERASE-LIKE"/>
    <property type="match status" value="1"/>
</dbReference>
<dbReference type="Proteomes" id="UP001195483">
    <property type="component" value="Unassembled WGS sequence"/>
</dbReference>
<dbReference type="EMBL" id="JAEAOA010000546">
    <property type="protein sequence ID" value="KAK3601013.1"/>
    <property type="molecule type" value="Genomic_DNA"/>
</dbReference>
<evidence type="ECO:0000256" key="3">
    <source>
        <dbReference type="ARBA" id="ARBA00022679"/>
    </source>
</evidence>
<proteinExistence type="predicted"/>
<dbReference type="GO" id="GO:0006487">
    <property type="term" value="P:protein N-linked glycosylation"/>
    <property type="evidence" value="ECO:0007669"/>
    <property type="project" value="TreeGrafter"/>
</dbReference>
<dbReference type="Pfam" id="PF04666">
    <property type="entry name" value="MGAT4_cons"/>
    <property type="match status" value="1"/>
</dbReference>
<reference evidence="6" key="1">
    <citation type="journal article" date="2021" name="Genome Biol. Evol.">
        <title>A High-Quality Reference Genome for a Parasitic Bivalve with Doubly Uniparental Inheritance (Bivalvia: Unionida).</title>
        <authorList>
            <person name="Smith C.H."/>
        </authorList>
    </citation>
    <scope>NUCLEOTIDE SEQUENCE</scope>
    <source>
        <strain evidence="6">CHS0354</strain>
    </source>
</reference>
<comment type="pathway">
    <text evidence="1">Protein modification; protein glycosylation.</text>
</comment>
<reference evidence="6" key="2">
    <citation type="journal article" date="2021" name="Genome Biol. Evol.">
        <title>Developing a high-quality reference genome for a parasitic bivalve with doubly uniparental inheritance (Bivalvia: Unionida).</title>
        <authorList>
            <person name="Smith C.H."/>
        </authorList>
    </citation>
    <scope>NUCLEOTIDE SEQUENCE</scope>
    <source>
        <strain evidence="6">CHS0354</strain>
        <tissue evidence="6">Mantle</tissue>
    </source>
</reference>
<feature type="domain" description="MGAT4 A/B/C C-terminal" evidence="5">
    <location>
        <begin position="320"/>
        <end position="464"/>
    </location>
</feature>
<sequence>MKRITSLPLAWTAVICLTVLNIVLLYTCSMNTNSTFKLQHKVDSSTQDKAIKDVSETLATQANISRAVLKKSKVFLVIGIPTIYRPGGSYIFSTLSSLVSCTAPEDRSHVKLVVQLSDFNISYHEKVKGKIRAMFPKELSDEFILIHNASSEKYPALEHLKQNFGDSTMRVKWRAKQTLDAAFLMQYCQDMAEYYVHIEDDVITRPGYVREITEFIKESGSSWSILELSFVGAIGKVFRNSDLPKLVSLLTSFYEEQPIDYLFMYFKSLTVQAKQYVRIPTVFKHIGVKSTLVNQTRSDGMDSLYFNLQQKRLKGDNPNATIQTNLGVYQEYYIDKAYNKINSDFFWGYTKSSKNFVLIAFNVPQNVTKLVIESGFVADENNLHNPLNVSSNLHRRDYIKKWSLDYSNELVSKETSSTCEVFRILQEYVEGPIQVDDVLRKTNGHVSCLRLSVISQVNWIFIREIGVYVTS</sequence>
<keyword evidence="7" id="KW-1185">Reference proteome</keyword>
<evidence type="ECO:0000256" key="1">
    <source>
        <dbReference type="ARBA" id="ARBA00004922"/>
    </source>
</evidence>
<name>A0AAE0T0J8_9BIVA</name>
<dbReference type="GO" id="GO:0008375">
    <property type="term" value="F:acetylglucosaminyltransferase activity"/>
    <property type="evidence" value="ECO:0007669"/>
    <property type="project" value="TreeGrafter"/>
</dbReference>
<dbReference type="InterPro" id="IPR056576">
    <property type="entry name" value="MGAT4_A/B/C_C"/>
</dbReference>
<dbReference type="InterPro" id="IPR057279">
    <property type="entry name" value="MGAT4"/>
</dbReference>
<dbReference type="Pfam" id="PF23524">
    <property type="entry name" value="MGAT4A_C"/>
    <property type="match status" value="1"/>
</dbReference>
<dbReference type="AlphaFoldDB" id="A0AAE0T0J8"/>
<keyword evidence="2" id="KW-0328">Glycosyltransferase</keyword>
<dbReference type="InterPro" id="IPR006759">
    <property type="entry name" value="Glyco_transf_54"/>
</dbReference>
<keyword evidence="3" id="KW-0808">Transferase</keyword>
<evidence type="ECO:0000259" key="4">
    <source>
        <dbReference type="Pfam" id="PF04666"/>
    </source>
</evidence>
<evidence type="ECO:0000259" key="5">
    <source>
        <dbReference type="Pfam" id="PF23524"/>
    </source>
</evidence>
<feature type="domain" description="MGAT4 conserved region" evidence="4">
    <location>
        <begin position="69"/>
        <end position="295"/>
    </location>
</feature>